<evidence type="ECO:0000256" key="2">
    <source>
        <dbReference type="ARBA" id="ARBA00022737"/>
    </source>
</evidence>
<feature type="repeat" description="PPR" evidence="3">
    <location>
        <begin position="285"/>
        <end position="319"/>
    </location>
</feature>
<dbReference type="InterPro" id="IPR011990">
    <property type="entry name" value="TPR-like_helical_dom_sf"/>
</dbReference>
<feature type="repeat" description="PPR" evidence="3">
    <location>
        <begin position="250"/>
        <end position="284"/>
    </location>
</feature>
<dbReference type="InterPro" id="IPR002885">
    <property type="entry name" value="PPR_rpt"/>
</dbReference>
<dbReference type="EMBL" id="JAKUCV010000546">
    <property type="protein sequence ID" value="KAJ4849599.1"/>
    <property type="molecule type" value="Genomic_DNA"/>
</dbReference>
<feature type="repeat" description="PPR" evidence="3">
    <location>
        <begin position="143"/>
        <end position="177"/>
    </location>
</feature>
<dbReference type="Pfam" id="PF13041">
    <property type="entry name" value="PPR_2"/>
    <property type="match status" value="1"/>
</dbReference>
<evidence type="ECO:0000256" key="3">
    <source>
        <dbReference type="PROSITE-ProRule" id="PRU00708"/>
    </source>
</evidence>
<reference evidence="5" key="2">
    <citation type="journal article" date="2023" name="Plants (Basel)">
        <title>Annotation of the Turnera subulata (Passifloraceae) Draft Genome Reveals the S-Locus Evolved after the Divergence of Turneroideae from Passifloroideae in a Stepwise Manner.</title>
        <authorList>
            <person name="Henning P.M."/>
            <person name="Roalson E.H."/>
            <person name="Mir W."/>
            <person name="McCubbin A.G."/>
            <person name="Shore J.S."/>
        </authorList>
    </citation>
    <scope>NUCLEOTIDE SEQUENCE</scope>
    <source>
        <strain evidence="5">F60SS</strain>
    </source>
</reference>
<comment type="caution">
    <text evidence="5">The sequence shown here is derived from an EMBL/GenBank/DDBJ whole genome shotgun (WGS) entry which is preliminary data.</text>
</comment>
<evidence type="ECO:0000313" key="5">
    <source>
        <dbReference type="EMBL" id="KAJ4849599.1"/>
    </source>
</evidence>
<organism evidence="5 6">
    <name type="scientific">Turnera subulata</name>
    <dbReference type="NCBI Taxonomy" id="218843"/>
    <lineage>
        <taxon>Eukaryota</taxon>
        <taxon>Viridiplantae</taxon>
        <taxon>Streptophyta</taxon>
        <taxon>Embryophyta</taxon>
        <taxon>Tracheophyta</taxon>
        <taxon>Spermatophyta</taxon>
        <taxon>Magnoliopsida</taxon>
        <taxon>eudicotyledons</taxon>
        <taxon>Gunneridae</taxon>
        <taxon>Pentapetalae</taxon>
        <taxon>rosids</taxon>
        <taxon>fabids</taxon>
        <taxon>Malpighiales</taxon>
        <taxon>Passifloraceae</taxon>
        <taxon>Turnera</taxon>
    </lineage>
</organism>
<dbReference type="AlphaFoldDB" id="A0A9Q0JPS0"/>
<feature type="repeat" description="PPR" evidence="3">
    <location>
        <begin position="320"/>
        <end position="354"/>
    </location>
</feature>
<feature type="repeat" description="PPR" evidence="3">
    <location>
        <begin position="215"/>
        <end position="249"/>
    </location>
</feature>
<dbReference type="Pfam" id="PF13812">
    <property type="entry name" value="PPR_3"/>
    <property type="match status" value="2"/>
</dbReference>
<protein>
    <recommendedName>
        <fullName evidence="7">Pentacotripeptide-repeat region of PRORP domain-containing protein</fullName>
    </recommendedName>
</protein>
<reference evidence="5" key="1">
    <citation type="submission" date="2022-02" db="EMBL/GenBank/DDBJ databases">
        <authorList>
            <person name="Henning P.M."/>
            <person name="McCubbin A.G."/>
            <person name="Shore J.S."/>
        </authorList>
    </citation>
    <scope>NUCLEOTIDE SEQUENCE</scope>
    <source>
        <strain evidence="5">F60SS</strain>
        <tissue evidence="5">Leaves</tissue>
    </source>
</reference>
<dbReference type="NCBIfam" id="TIGR00756">
    <property type="entry name" value="PPR"/>
    <property type="match status" value="7"/>
</dbReference>
<proteinExistence type="inferred from homology"/>
<keyword evidence="2" id="KW-0677">Repeat</keyword>
<accession>A0A9Q0JPS0</accession>
<feature type="region of interest" description="Disordered" evidence="4">
    <location>
        <begin position="1"/>
        <end position="20"/>
    </location>
</feature>
<dbReference type="PANTHER" id="PTHR47447:SF28">
    <property type="entry name" value="PENTACOTRIPEPTIDE-REPEAT REGION OF PRORP DOMAIN-CONTAINING PROTEIN"/>
    <property type="match status" value="1"/>
</dbReference>
<feature type="compositionally biased region" description="Polar residues" evidence="4">
    <location>
        <begin position="7"/>
        <end position="20"/>
    </location>
</feature>
<dbReference type="PANTHER" id="PTHR47447">
    <property type="entry name" value="OS03G0856100 PROTEIN"/>
    <property type="match status" value="1"/>
</dbReference>
<keyword evidence="6" id="KW-1185">Reference proteome</keyword>
<dbReference type="Pfam" id="PF01535">
    <property type="entry name" value="PPR"/>
    <property type="match status" value="3"/>
</dbReference>
<feature type="repeat" description="PPR" evidence="3">
    <location>
        <begin position="355"/>
        <end position="389"/>
    </location>
</feature>
<dbReference type="Gene3D" id="1.25.40.10">
    <property type="entry name" value="Tetratricopeptide repeat domain"/>
    <property type="match status" value="4"/>
</dbReference>
<gene>
    <name evidence="5" type="ORF">Tsubulata_045228</name>
</gene>
<evidence type="ECO:0008006" key="7">
    <source>
        <dbReference type="Google" id="ProtNLM"/>
    </source>
</evidence>
<feature type="repeat" description="PPR" evidence="3">
    <location>
        <begin position="390"/>
        <end position="424"/>
    </location>
</feature>
<evidence type="ECO:0000256" key="4">
    <source>
        <dbReference type="SAM" id="MobiDB-lite"/>
    </source>
</evidence>
<dbReference type="PROSITE" id="PS51375">
    <property type="entry name" value="PPR"/>
    <property type="match status" value="7"/>
</dbReference>
<dbReference type="OrthoDB" id="185373at2759"/>
<sequence>MSALKRATTNPHQNPTETNPLTSLLQSFTAYRSEPTPESYHFLLKTLAQSSQFHHIPPVLDHLEKNEKFETPEFVFSGLLESYANANDLKGALELFFRIPKFRCVPSVYLLNSLLKLLCRSREGLELVPGLLLRSRDLNIRLEGSTFDVLIAALCRLKRIGYAIELMNYMVNDGFDVNTKICSLLLSSLCKQRGVDSAQVMSFVEGMRKFGFCPGLVDYRNVIRFLVKAKMGRDALGVLSQMKSDGIKPDTICYTLVLDGIIEMGDFSKADELFDELLGFGLIPDVCTYNVYINGLCKQNKIEAGIEMVASMEELGCKPNLAIYSLLVEGFCRTGDVSKAVDLVREMESKKIGLNGETCRIMIDGLVKEDKIAEACALLEEILDKGFPAGSLSFDVLICQLCQKGQFSKALELVEKMVDKHVSPGSRVWEALLLTSDSKFSFVEPIFTSLVDTNKHQPS</sequence>
<evidence type="ECO:0000256" key="1">
    <source>
        <dbReference type="ARBA" id="ARBA00007626"/>
    </source>
</evidence>
<name>A0A9Q0JPS0_9ROSI</name>
<comment type="similarity">
    <text evidence="1">Belongs to the PPR family. P subfamily.</text>
</comment>
<dbReference type="Proteomes" id="UP001141552">
    <property type="component" value="Unassembled WGS sequence"/>
</dbReference>
<evidence type="ECO:0000313" key="6">
    <source>
        <dbReference type="Proteomes" id="UP001141552"/>
    </source>
</evidence>